<dbReference type="PROSITE" id="PS51199">
    <property type="entry name" value="SF4_HELICASE"/>
    <property type="match status" value="1"/>
</dbReference>
<dbReference type="Pfam" id="PF03796">
    <property type="entry name" value="DnaB_C"/>
    <property type="match status" value="1"/>
</dbReference>
<dbReference type="AlphaFoldDB" id="Q05FT5"/>
<dbReference type="STRING" id="387662.CRP_055"/>
<dbReference type="GO" id="GO:0003678">
    <property type="term" value="F:DNA helicase activity"/>
    <property type="evidence" value="ECO:0007669"/>
    <property type="project" value="InterPro"/>
</dbReference>
<keyword evidence="2" id="KW-0347">Helicase</keyword>
<protein>
    <submittedName>
        <fullName evidence="2">Putative replicative DNA helicase</fullName>
    </submittedName>
</protein>
<feature type="domain" description="SF4 helicase" evidence="1">
    <location>
        <begin position="129"/>
        <end position="381"/>
    </location>
</feature>
<gene>
    <name evidence="2" type="ordered locus">CRP_055</name>
</gene>
<evidence type="ECO:0000313" key="2">
    <source>
        <dbReference type="EMBL" id="BAF35086.1"/>
    </source>
</evidence>
<dbReference type="GO" id="GO:0006260">
    <property type="term" value="P:DNA replication"/>
    <property type="evidence" value="ECO:0007669"/>
    <property type="project" value="InterPro"/>
</dbReference>
<dbReference type="InterPro" id="IPR027417">
    <property type="entry name" value="P-loop_NTPase"/>
</dbReference>
<evidence type="ECO:0000259" key="1">
    <source>
        <dbReference type="PROSITE" id="PS51199"/>
    </source>
</evidence>
<keyword evidence="2" id="KW-0547">Nucleotide-binding</keyword>
<dbReference type="RefSeq" id="WP_011672278.1">
    <property type="nucleotide sequence ID" value="NC_008512.1"/>
</dbReference>
<dbReference type="Gene3D" id="3.40.50.300">
    <property type="entry name" value="P-loop containing nucleotide triphosphate hydrolases"/>
    <property type="match status" value="1"/>
</dbReference>
<dbReference type="InterPro" id="IPR007694">
    <property type="entry name" value="DNA_helicase_DnaB-like_C"/>
</dbReference>
<dbReference type="GO" id="GO:0005829">
    <property type="term" value="C:cytosol"/>
    <property type="evidence" value="ECO:0007669"/>
    <property type="project" value="TreeGrafter"/>
</dbReference>
<evidence type="ECO:0000313" key="3">
    <source>
        <dbReference type="Proteomes" id="UP000000777"/>
    </source>
</evidence>
<accession>Q05FT5</accession>
<dbReference type="KEGG" id="crp:CRP_055"/>
<name>Q05FT5_CARRP</name>
<dbReference type="Proteomes" id="UP000000777">
    <property type="component" value="Chromosome"/>
</dbReference>
<dbReference type="SUPFAM" id="SSF52540">
    <property type="entry name" value="P-loop containing nucleoside triphosphate hydrolases"/>
    <property type="match status" value="1"/>
</dbReference>
<dbReference type="PANTHER" id="PTHR30153:SF2">
    <property type="entry name" value="REPLICATIVE DNA HELICASE"/>
    <property type="match status" value="1"/>
</dbReference>
<reference evidence="2 3" key="1">
    <citation type="journal article" date="2006" name="Science">
        <title>The 160-kilobase genome of the bacterial endosymbiont Carsonella.</title>
        <authorList>
            <person name="Nakabachi A."/>
            <person name="Yamashita A."/>
            <person name="Toh H."/>
            <person name="Ishikawa H."/>
            <person name="Dunbar H."/>
            <person name="Moran N."/>
            <person name="Hattori M."/>
        </authorList>
    </citation>
    <scope>NUCLEOTIDE SEQUENCE [LARGE SCALE GENOMIC DNA]</scope>
    <source>
        <strain evidence="2 3">PV</strain>
    </source>
</reference>
<dbReference type="PANTHER" id="PTHR30153">
    <property type="entry name" value="REPLICATIVE DNA HELICASE DNAB"/>
    <property type="match status" value="1"/>
</dbReference>
<proteinExistence type="predicted"/>
<sequence length="381" mass="44812">MLENISSISSEYIIINYIFNNFKYSNNIFNIINENDFFYEKTKKYFIEKKFFIKLNSIDETYIFSNLKNLVEKTKKRKMIKILFNIVFTLLNEKDIPVIIYEKVKMLLNFKETNKIMKLNYFEMLKDYLFNKETPIYTGYKSLDNILNGLQKGDLIILAGRPSIGKTSFLLNLVKNLLFLNNKIIIFSLEMTVLQIFIRLISIISEVNQNKFKNNDFSEFDIKKLSCLFKNFNFNNLIIVDCSSLSPNDIEIQLNFYKKNNLIINIICIDYIQLMKSEISNNNRVLEISDISRSLKLIAKNFNCVIISLSQLNRLIEHRIEKTPILSDLRDSGSLEQDADIVIFLNNKYKLVELSILKNRNGPLGNILFSFINEYTKFNQV</sequence>
<keyword evidence="2" id="KW-0067">ATP-binding</keyword>
<dbReference type="GO" id="GO:0005524">
    <property type="term" value="F:ATP binding"/>
    <property type="evidence" value="ECO:0007669"/>
    <property type="project" value="InterPro"/>
</dbReference>
<dbReference type="EMBL" id="AP009180">
    <property type="protein sequence ID" value="BAF35086.1"/>
    <property type="molecule type" value="Genomic_DNA"/>
</dbReference>
<keyword evidence="2" id="KW-0378">Hydrolase</keyword>
<organism evidence="2 3">
    <name type="scientific">Carsonella ruddii (strain PV)</name>
    <dbReference type="NCBI Taxonomy" id="387662"/>
    <lineage>
        <taxon>Bacteria</taxon>
        <taxon>Pseudomonadati</taxon>
        <taxon>Pseudomonadota</taxon>
        <taxon>Gammaproteobacteria</taxon>
        <taxon>Oceanospirillales</taxon>
        <taxon>Halomonadaceae</taxon>
        <taxon>Zymobacter group</taxon>
        <taxon>Candidatus Carsonella</taxon>
    </lineage>
</organism>
<dbReference type="OrthoDB" id="9773982at2"/>
<dbReference type="HOGENOM" id="CLU_005373_0_1_6"/>